<comment type="caution">
    <text evidence="2">The sequence shown here is derived from an EMBL/GenBank/DDBJ whole genome shotgun (WGS) entry which is preliminary data.</text>
</comment>
<sequence length="153" mass="16496">MKAEKCFSCGNSFTPESAQSTLCDSCREAAKKRASNPVVMSSEPPQNEKPVANMVPPISTGGTSASQSKFQGFRTYNVGGFIYLMSYFEAIFSGEGTPMGVADQFTKFVASYAAQGFEFFRCDEVPYKVVPGCLSGLFGAKTSFGNCTIVTFR</sequence>
<proteinExistence type="predicted"/>
<evidence type="ECO:0000313" key="3">
    <source>
        <dbReference type="Proteomes" id="UP000886657"/>
    </source>
</evidence>
<evidence type="ECO:0000256" key="1">
    <source>
        <dbReference type="SAM" id="MobiDB-lite"/>
    </source>
</evidence>
<protein>
    <submittedName>
        <fullName evidence="2">Uncharacterized protein</fullName>
    </submittedName>
</protein>
<evidence type="ECO:0000313" key="2">
    <source>
        <dbReference type="EMBL" id="MBK9797507.1"/>
    </source>
</evidence>
<dbReference type="AlphaFoldDB" id="A0A9D7XIQ1"/>
<dbReference type="Proteomes" id="UP000886657">
    <property type="component" value="Unassembled WGS sequence"/>
</dbReference>
<feature type="region of interest" description="Disordered" evidence="1">
    <location>
        <begin position="34"/>
        <end position="67"/>
    </location>
</feature>
<dbReference type="EMBL" id="JADKIO010000009">
    <property type="protein sequence ID" value="MBK9797507.1"/>
    <property type="molecule type" value="Genomic_DNA"/>
</dbReference>
<name>A0A9D7XIQ1_9BACT</name>
<reference evidence="2" key="1">
    <citation type="submission" date="2020-10" db="EMBL/GenBank/DDBJ databases">
        <title>Connecting structure to function with the recovery of over 1000 high-quality activated sludge metagenome-assembled genomes encoding full-length rRNA genes using long-read sequencing.</title>
        <authorList>
            <person name="Singleton C.M."/>
            <person name="Petriglieri F."/>
            <person name="Kristensen J.M."/>
            <person name="Kirkegaard R.H."/>
            <person name="Michaelsen T.Y."/>
            <person name="Andersen M.H."/>
            <person name="Karst S.M."/>
            <person name="Dueholm M.S."/>
            <person name="Nielsen P.H."/>
            <person name="Albertsen M."/>
        </authorList>
    </citation>
    <scope>NUCLEOTIDE SEQUENCE</scope>
    <source>
        <strain evidence="2">Skiv_18-Q3-R9-52_MAXAC.067</strain>
    </source>
</reference>
<organism evidence="2 3">
    <name type="scientific">Candidatus Geothrix skivensis</name>
    <dbReference type="NCBI Taxonomy" id="2954439"/>
    <lineage>
        <taxon>Bacteria</taxon>
        <taxon>Pseudomonadati</taxon>
        <taxon>Acidobacteriota</taxon>
        <taxon>Holophagae</taxon>
        <taxon>Holophagales</taxon>
        <taxon>Holophagaceae</taxon>
        <taxon>Geothrix</taxon>
    </lineage>
</organism>
<accession>A0A9D7XIQ1</accession>
<gene>
    <name evidence="2" type="ORF">IPP58_13615</name>
</gene>